<organism evidence="2 3">
    <name type="scientific">Streptomyces zhaozhouensis</name>
    <dbReference type="NCBI Taxonomy" id="1300267"/>
    <lineage>
        <taxon>Bacteria</taxon>
        <taxon>Bacillati</taxon>
        <taxon>Actinomycetota</taxon>
        <taxon>Actinomycetes</taxon>
        <taxon>Kitasatosporales</taxon>
        <taxon>Streptomycetaceae</taxon>
        <taxon>Streptomyces</taxon>
    </lineage>
</organism>
<evidence type="ECO:0000313" key="3">
    <source>
        <dbReference type="Proteomes" id="UP000219072"/>
    </source>
</evidence>
<accession>A0A286E0R8</accession>
<dbReference type="Gene3D" id="3.10.450.50">
    <property type="match status" value="1"/>
</dbReference>
<dbReference type="Pfam" id="PF12680">
    <property type="entry name" value="SnoaL_2"/>
    <property type="match status" value="1"/>
</dbReference>
<dbReference type="EMBL" id="OCNE01000017">
    <property type="protein sequence ID" value="SOD64498.1"/>
    <property type="molecule type" value="Genomic_DNA"/>
</dbReference>
<evidence type="ECO:0000313" key="2">
    <source>
        <dbReference type="EMBL" id="SOD64498.1"/>
    </source>
</evidence>
<dbReference type="RefSeq" id="WP_097232927.1">
    <property type="nucleotide sequence ID" value="NZ_OCNE01000017.1"/>
</dbReference>
<dbReference type="Proteomes" id="UP000219072">
    <property type="component" value="Unassembled WGS sequence"/>
</dbReference>
<gene>
    <name evidence="2" type="ORF">SAMN06297387_11764</name>
</gene>
<reference evidence="2 3" key="1">
    <citation type="submission" date="2017-09" db="EMBL/GenBank/DDBJ databases">
        <authorList>
            <person name="Ehlers B."/>
            <person name="Leendertz F.H."/>
        </authorList>
    </citation>
    <scope>NUCLEOTIDE SEQUENCE [LARGE SCALE GENOMIC DNA]</scope>
    <source>
        <strain evidence="2 3">CGMCC 4.7095</strain>
    </source>
</reference>
<dbReference type="InterPro" id="IPR037401">
    <property type="entry name" value="SnoaL-like"/>
</dbReference>
<feature type="domain" description="SnoaL-like" evidence="1">
    <location>
        <begin position="17"/>
        <end position="120"/>
    </location>
</feature>
<proteinExistence type="predicted"/>
<protein>
    <submittedName>
        <fullName evidence="2">SnoaL-like domain-containing protein</fullName>
    </submittedName>
</protein>
<dbReference type="SUPFAM" id="SSF54427">
    <property type="entry name" value="NTF2-like"/>
    <property type="match status" value="1"/>
</dbReference>
<sequence>MFLFHSFVRRVTVPLLYRHVSRGRCWLVLAMCAGDVRNSADGDSCLGGARVGRRSYGAWFGRMFRLTASIRPRAHRVEVTGSPLRATVVVHWTDPVTAHDGTVFENTGTHTLTLRWGRIATVHQAWDRSVVARACAHAAALGYPEATERPLTS</sequence>
<name>A0A286E0R8_9ACTN</name>
<keyword evidence="3" id="KW-1185">Reference proteome</keyword>
<evidence type="ECO:0000259" key="1">
    <source>
        <dbReference type="Pfam" id="PF12680"/>
    </source>
</evidence>
<dbReference type="AlphaFoldDB" id="A0A286E0R8"/>
<dbReference type="InterPro" id="IPR032710">
    <property type="entry name" value="NTF2-like_dom_sf"/>
</dbReference>
<dbReference type="OrthoDB" id="2988503at2"/>